<feature type="domain" description="HTH rpiR-type" evidence="1">
    <location>
        <begin position="4"/>
        <end position="80"/>
    </location>
</feature>
<dbReference type="Gene3D" id="1.10.10.10">
    <property type="entry name" value="Winged helix-like DNA-binding domain superfamily/Winged helix DNA-binding domain"/>
    <property type="match status" value="1"/>
</dbReference>
<dbReference type="InterPro" id="IPR036388">
    <property type="entry name" value="WH-like_DNA-bd_sf"/>
</dbReference>
<accession>A0A844A755</accession>
<dbReference type="InterPro" id="IPR009057">
    <property type="entry name" value="Homeodomain-like_sf"/>
</dbReference>
<sequence length="295" mass="33305">MSTKTVKQRLNDYVMAGSKAERRIATFMLASIAELPFDTAASISKRIGVSEPTVGRFCRSLGYQNFKALKEDLQHDIGGGPWLLGDRLKEFHDRTKSGDGEQGRGLELEIASLVRIYELARTEHWARAVKKLARYRQIFVAGFQTERGLAQYFANQLQYLRPNVHLVDIAGGNFSEALLNEEKSTALVIFEARRYSRLSELLAKNAKSRGIPLTLITDAYCDWGHDLADEMFVVRTEFNMFWDSTAHMANLANLLINSVFKELGPHVEQRLNAVTRLHGDFIGYVGESTRQDAKS</sequence>
<dbReference type="EMBL" id="WISZ01000072">
    <property type="protein sequence ID" value="MQX08367.1"/>
    <property type="molecule type" value="Genomic_DNA"/>
</dbReference>
<dbReference type="InterPro" id="IPR001347">
    <property type="entry name" value="SIS_dom"/>
</dbReference>
<dbReference type="SUPFAM" id="SSF46689">
    <property type="entry name" value="Homeodomain-like"/>
    <property type="match status" value="1"/>
</dbReference>
<dbReference type="GO" id="GO:0003677">
    <property type="term" value="F:DNA binding"/>
    <property type="evidence" value="ECO:0007669"/>
    <property type="project" value="InterPro"/>
</dbReference>
<reference evidence="2 3" key="1">
    <citation type="journal article" date="2013" name="Genome Biol.">
        <title>Comparative genomics of the core and accessory genomes of 48 Sinorhizobium strains comprising five genospecies.</title>
        <authorList>
            <person name="Sugawara M."/>
            <person name="Epstein B."/>
            <person name="Badgley B.D."/>
            <person name="Unno T."/>
            <person name="Xu L."/>
            <person name="Reese J."/>
            <person name="Gyaneshwar P."/>
            <person name="Denny R."/>
            <person name="Mudge J."/>
            <person name="Bharti A.K."/>
            <person name="Farmer A.D."/>
            <person name="May G.D."/>
            <person name="Woodward J.E."/>
            <person name="Medigue C."/>
            <person name="Vallenet D."/>
            <person name="Lajus A."/>
            <person name="Rouy Z."/>
            <person name="Martinez-Vaz B."/>
            <person name="Tiffin P."/>
            <person name="Young N.D."/>
            <person name="Sadowsky M.J."/>
        </authorList>
    </citation>
    <scope>NUCLEOTIDE SEQUENCE [LARGE SCALE GENOMIC DNA]</scope>
    <source>
        <strain evidence="2 3">USDA205</strain>
    </source>
</reference>
<dbReference type="RefSeq" id="WP_037435277.1">
    <property type="nucleotide sequence ID" value="NZ_BJNI01000066.1"/>
</dbReference>
<protein>
    <submittedName>
        <fullName evidence="2">SIS domain-containing protein</fullName>
    </submittedName>
</protein>
<dbReference type="GO" id="GO:0003700">
    <property type="term" value="F:DNA-binding transcription factor activity"/>
    <property type="evidence" value="ECO:0007669"/>
    <property type="project" value="InterPro"/>
</dbReference>
<dbReference type="PANTHER" id="PTHR30514:SF18">
    <property type="entry name" value="RPIR-FAMILY TRANSCRIPTIONAL REGULATOR"/>
    <property type="match status" value="1"/>
</dbReference>
<dbReference type="PANTHER" id="PTHR30514">
    <property type="entry name" value="GLUCOKINASE"/>
    <property type="match status" value="1"/>
</dbReference>
<organism evidence="2 3">
    <name type="scientific">Rhizobium fredii</name>
    <name type="common">Sinorhizobium fredii</name>
    <dbReference type="NCBI Taxonomy" id="380"/>
    <lineage>
        <taxon>Bacteria</taxon>
        <taxon>Pseudomonadati</taxon>
        <taxon>Pseudomonadota</taxon>
        <taxon>Alphaproteobacteria</taxon>
        <taxon>Hyphomicrobiales</taxon>
        <taxon>Rhizobiaceae</taxon>
        <taxon>Sinorhizobium/Ensifer group</taxon>
        <taxon>Sinorhizobium</taxon>
    </lineage>
</organism>
<gene>
    <name evidence="2" type="ORF">GHK48_08685</name>
</gene>
<proteinExistence type="predicted"/>
<name>A0A844A755_RHIFR</name>
<dbReference type="InterPro" id="IPR046348">
    <property type="entry name" value="SIS_dom_sf"/>
</dbReference>
<dbReference type="Proteomes" id="UP000466694">
    <property type="component" value="Unassembled WGS sequence"/>
</dbReference>
<evidence type="ECO:0000259" key="1">
    <source>
        <dbReference type="PROSITE" id="PS51071"/>
    </source>
</evidence>
<dbReference type="InterPro" id="IPR047640">
    <property type="entry name" value="RpiR-like"/>
</dbReference>
<dbReference type="Pfam" id="PF01380">
    <property type="entry name" value="SIS"/>
    <property type="match status" value="1"/>
</dbReference>
<dbReference type="GO" id="GO:1901135">
    <property type="term" value="P:carbohydrate derivative metabolic process"/>
    <property type="evidence" value="ECO:0007669"/>
    <property type="project" value="InterPro"/>
</dbReference>
<dbReference type="GO" id="GO:0097367">
    <property type="term" value="F:carbohydrate derivative binding"/>
    <property type="evidence" value="ECO:0007669"/>
    <property type="project" value="InterPro"/>
</dbReference>
<dbReference type="PROSITE" id="PS51071">
    <property type="entry name" value="HTH_RPIR"/>
    <property type="match status" value="1"/>
</dbReference>
<dbReference type="Gene3D" id="3.40.50.10490">
    <property type="entry name" value="Glucose-6-phosphate isomerase like protein, domain 1"/>
    <property type="match status" value="1"/>
</dbReference>
<dbReference type="AlphaFoldDB" id="A0A844A755"/>
<evidence type="ECO:0000313" key="3">
    <source>
        <dbReference type="Proteomes" id="UP000466694"/>
    </source>
</evidence>
<dbReference type="SUPFAM" id="SSF53697">
    <property type="entry name" value="SIS domain"/>
    <property type="match status" value="1"/>
</dbReference>
<dbReference type="Pfam" id="PF01418">
    <property type="entry name" value="HTH_6"/>
    <property type="match status" value="1"/>
</dbReference>
<evidence type="ECO:0000313" key="2">
    <source>
        <dbReference type="EMBL" id="MQX08367.1"/>
    </source>
</evidence>
<dbReference type="InterPro" id="IPR000281">
    <property type="entry name" value="HTH_RpiR"/>
</dbReference>
<comment type="caution">
    <text evidence="2">The sequence shown here is derived from an EMBL/GenBank/DDBJ whole genome shotgun (WGS) entry which is preliminary data.</text>
</comment>